<dbReference type="RefSeq" id="WP_317941788.1">
    <property type="nucleotide sequence ID" value="NZ_JAUBDI010000001.1"/>
</dbReference>
<dbReference type="Pfam" id="PF01522">
    <property type="entry name" value="Polysacc_deac_1"/>
    <property type="match status" value="1"/>
</dbReference>
<dbReference type="GO" id="GO:0016787">
    <property type="term" value="F:hydrolase activity"/>
    <property type="evidence" value="ECO:0007669"/>
    <property type="project" value="UniProtKB-KW"/>
</dbReference>
<evidence type="ECO:0000313" key="5">
    <source>
        <dbReference type="Proteomes" id="UP001282284"/>
    </source>
</evidence>
<evidence type="ECO:0000256" key="1">
    <source>
        <dbReference type="SAM" id="MobiDB-lite"/>
    </source>
</evidence>
<feature type="chain" id="PRO_5046825990" evidence="2">
    <location>
        <begin position="24"/>
        <end position="287"/>
    </location>
</feature>
<proteinExistence type="predicted"/>
<protein>
    <submittedName>
        <fullName evidence="4">Polysaccharide deacetylase family protein</fullName>
        <ecNumber evidence="4">3.-.-.-</ecNumber>
    </submittedName>
</protein>
<dbReference type="InterPro" id="IPR050248">
    <property type="entry name" value="Polysacc_deacetylase_ArnD"/>
</dbReference>
<evidence type="ECO:0000256" key="2">
    <source>
        <dbReference type="SAM" id="SignalP"/>
    </source>
</evidence>
<feature type="signal peptide" evidence="2">
    <location>
        <begin position="1"/>
        <end position="23"/>
    </location>
</feature>
<accession>A0ABU4G4L7</accession>
<dbReference type="InterPro" id="IPR011330">
    <property type="entry name" value="Glyco_hydro/deAcase_b/a-brl"/>
</dbReference>
<dbReference type="InterPro" id="IPR002509">
    <property type="entry name" value="NODB_dom"/>
</dbReference>
<dbReference type="PROSITE" id="PS51677">
    <property type="entry name" value="NODB"/>
    <property type="match status" value="1"/>
</dbReference>
<organism evidence="4 5">
    <name type="scientific">Sporosarcina saromensis</name>
    <dbReference type="NCBI Taxonomy" id="359365"/>
    <lineage>
        <taxon>Bacteria</taxon>
        <taxon>Bacillati</taxon>
        <taxon>Bacillota</taxon>
        <taxon>Bacilli</taxon>
        <taxon>Bacillales</taxon>
        <taxon>Caryophanaceae</taxon>
        <taxon>Sporosarcina</taxon>
    </lineage>
</organism>
<reference evidence="4 5" key="1">
    <citation type="submission" date="2023-06" db="EMBL/GenBank/DDBJ databases">
        <title>Sporosarcina sp. nov., isolated from Korean traditional fermented seafood 'Jeotgal'.</title>
        <authorList>
            <person name="Yang A.I."/>
            <person name="Shin N.-R."/>
        </authorList>
    </citation>
    <scope>NUCLEOTIDE SEQUENCE [LARGE SCALE GENOMIC DNA]</scope>
    <source>
        <strain evidence="4 5">KCTC13119</strain>
    </source>
</reference>
<feature type="region of interest" description="Disordered" evidence="1">
    <location>
        <begin position="27"/>
        <end position="74"/>
    </location>
</feature>
<dbReference type="Proteomes" id="UP001282284">
    <property type="component" value="Unassembled WGS sequence"/>
</dbReference>
<feature type="compositionally biased region" description="Acidic residues" evidence="1">
    <location>
        <begin position="56"/>
        <end position="74"/>
    </location>
</feature>
<keyword evidence="4" id="KW-0378">Hydrolase</keyword>
<dbReference type="EMBL" id="JAUBDI010000001">
    <property type="protein sequence ID" value="MDW0111919.1"/>
    <property type="molecule type" value="Genomic_DNA"/>
</dbReference>
<feature type="domain" description="NodB homology" evidence="3">
    <location>
        <begin position="97"/>
        <end position="277"/>
    </location>
</feature>
<evidence type="ECO:0000313" key="4">
    <source>
        <dbReference type="EMBL" id="MDW0111919.1"/>
    </source>
</evidence>
<feature type="compositionally biased region" description="Polar residues" evidence="1">
    <location>
        <begin position="30"/>
        <end position="39"/>
    </location>
</feature>
<dbReference type="PANTHER" id="PTHR10587">
    <property type="entry name" value="GLYCOSYL TRANSFERASE-RELATED"/>
    <property type="match status" value="1"/>
</dbReference>
<keyword evidence="2" id="KW-0732">Signal</keyword>
<dbReference type="Gene3D" id="3.20.20.370">
    <property type="entry name" value="Glycoside hydrolase/deacetylase"/>
    <property type="match status" value="1"/>
</dbReference>
<gene>
    <name evidence="4" type="ORF">QT711_01885</name>
</gene>
<comment type="caution">
    <text evidence="4">The sequence shown here is derived from an EMBL/GenBank/DDBJ whole genome shotgun (WGS) entry which is preliminary data.</text>
</comment>
<sequence length="287" mass="32391">MKLKVVYIMFVLLFVLAACSAQSETDEQADNGQEVQQDNSVDEEQAGDEASKVDEDQASETDDEVKEGAELELPEEPLYKINPTNYSIQPIGEADPKVVLLTIDDAPDKRALDMAKTLKRLDAPAIFFVNGHFIETDEKRAILKEIYEMGFVIGNHTKTHANLKSLTEEEQREEILSVSNTVEAVTGERPKFFRAPFGVNTDFSRSLAEQEGMQLMNWSYGYDFVKEYMTKEKIADIIVNTELLSNGSNLLMHDREWTADALEEIVNGLREKGYEFVDPKSIQGYAD</sequence>
<dbReference type="EC" id="3.-.-.-" evidence="4"/>
<dbReference type="PROSITE" id="PS51257">
    <property type="entry name" value="PROKAR_LIPOPROTEIN"/>
    <property type="match status" value="1"/>
</dbReference>
<name>A0ABU4G4L7_9BACL</name>
<dbReference type="CDD" id="cd10917">
    <property type="entry name" value="CE4_NodB_like_6s_7s"/>
    <property type="match status" value="1"/>
</dbReference>
<dbReference type="SUPFAM" id="SSF88713">
    <property type="entry name" value="Glycoside hydrolase/deacetylase"/>
    <property type="match status" value="1"/>
</dbReference>
<keyword evidence="5" id="KW-1185">Reference proteome</keyword>
<evidence type="ECO:0000259" key="3">
    <source>
        <dbReference type="PROSITE" id="PS51677"/>
    </source>
</evidence>